<keyword evidence="2" id="KW-1185">Reference proteome</keyword>
<reference evidence="1" key="1">
    <citation type="submission" date="2023-07" db="EMBL/GenBank/DDBJ databases">
        <title>Chromosome-level Genome Assembly of Striped Snakehead (Channa striata).</title>
        <authorList>
            <person name="Liu H."/>
        </authorList>
    </citation>
    <scope>NUCLEOTIDE SEQUENCE</scope>
    <source>
        <strain evidence="1">Gz</strain>
        <tissue evidence="1">Muscle</tissue>
    </source>
</reference>
<sequence>MKNLFEPTAFSEKVTGRIKSSYLDPATPAWFLRGNLRKLLQIIHRHRDTHTNKKTIWRNTRVQSGVDLCILKIL</sequence>
<proteinExistence type="predicted"/>
<gene>
    <name evidence="1" type="ORF">Q5P01_001328</name>
</gene>
<comment type="caution">
    <text evidence="1">The sequence shown here is derived from an EMBL/GenBank/DDBJ whole genome shotgun (WGS) entry which is preliminary data.</text>
</comment>
<evidence type="ECO:0000313" key="2">
    <source>
        <dbReference type="Proteomes" id="UP001187415"/>
    </source>
</evidence>
<name>A0AA88NP60_CHASR</name>
<organism evidence="1 2">
    <name type="scientific">Channa striata</name>
    <name type="common">Snakehead murrel</name>
    <name type="synonym">Ophicephalus striatus</name>
    <dbReference type="NCBI Taxonomy" id="64152"/>
    <lineage>
        <taxon>Eukaryota</taxon>
        <taxon>Metazoa</taxon>
        <taxon>Chordata</taxon>
        <taxon>Craniata</taxon>
        <taxon>Vertebrata</taxon>
        <taxon>Euteleostomi</taxon>
        <taxon>Actinopterygii</taxon>
        <taxon>Neopterygii</taxon>
        <taxon>Teleostei</taxon>
        <taxon>Neoteleostei</taxon>
        <taxon>Acanthomorphata</taxon>
        <taxon>Anabantaria</taxon>
        <taxon>Anabantiformes</taxon>
        <taxon>Channoidei</taxon>
        <taxon>Channidae</taxon>
        <taxon>Channa</taxon>
    </lineage>
</organism>
<dbReference type="AlphaFoldDB" id="A0AA88NP60"/>
<evidence type="ECO:0000313" key="1">
    <source>
        <dbReference type="EMBL" id="KAK2861795.1"/>
    </source>
</evidence>
<protein>
    <submittedName>
        <fullName evidence="1">Uncharacterized protein</fullName>
    </submittedName>
</protein>
<dbReference type="EMBL" id="JAUPFM010000001">
    <property type="protein sequence ID" value="KAK2861795.1"/>
    <property type="molecule type" value="Genomic_DNA"/>
</dbReference>
<dbReference type="Proteomes" id="UP001187415">
    <property type="component" value="Unassembled WGS sequence"/>
</dbReference>
<accession>A0AA88NP60</accession>